<keyword evidence="3" id="KW-0540">Nuclease</keyword>
<gene>
    <name evidence="12" type="ORF">Val02_90960</name>
</gene>
<dbReference type="PROSITE" id="PS51643">
    <property type="entry name" value="HD_CAS3"/>
    <property type="match status" value="1"/>
</dbReference>
<dbReference type="GO" id="GO:0051607">
    <property type="term" value="P:defense response to virus"/>
    <property type="evidence" value="ECO:0007669"/>
    <property type="project" value="UniProtKB-KW"/>
</dbReference>
<dbReference type="NCBIfam" id="TIGR01596">
    <property type="entry name" value="cas3_HD"/>
    <property type="match status" value="1"/>
</dbReference>
<dbReference type="GO" id="GO:0004518">
    <property type="term" value="F:nuclease activity"/>
    <property type="evidence" value="ECO:0007669"/>
    <property type="project" value="UniProtKB-KW"/>
</dbReference>
<dbReference type="GO" id="GO:0046872">
    <property type="term" value="F:metal ion binding"/>
    <property type="evidence" value="ECO:0007669"/>
    <property type="project" value="UniProtKB-KW"/>
</dbReference>
<evidence type="ECO:0000256" key="10">
    <source>
        <dbReference type="SAM" id="MobiDB-lite"/>
    </source>
</evidence>
<evidence type="ECO:0000256" key="6">
    <source>
        <dbReference type="ARBA" id="ARBA00022801"/>
    </source>
</evidence>
<dbReference type="PANTHER" id="PTHR47963">
    <property type="entry name" value="DEAD-BOX ATP-DEPENDENT RNA HELICASE 47, MITOCHONDRIAL"/>
    <property type="match status" value="1"/>
</dbReference>
<dbReference type="Pfam" id="PF18395">
    <property type="entry name" value="Cas3_C"/>
    <property type="match status" value="1"/>
</dbReference>
<comment type="similarity">
    <text evidence="1">In the N-terminal section; belongs to the CRISPR-associated nuclease Cas3-HD family.</text>
</comment>
<dbReference type="EMBL" id="BOPF01000068">
    <property type="protein sequence ID" value="GIJ52210.1"/>
    <property type="molecule type" value="Genomic_DNA"/>
</dbReference>
<feature type="domain" description="HD Cas3-type" evidence="11">
    <location>
        <begin position="26"/>
        <end position="225"/>
    </location>
</feature>
<evidence type="ECO:0000256" key="7">
    <source>
        <dbReference type="ARBA" id="ARBA00022806"/>
    </source>
</evidence>
<keyword evidence="9" id="KW-0051">Antiviral defense</keyword>
<reference evidence="12" key="1">
    <citation type="submission" date="2021-01" db="EMBL/GenBank/DDBJ databases">
        <title>Whole genome shotgun sequence of Virgisporangium aliadipatigenens NBRC 105644.</title>
        <authorList>
            <person name="Komaki H."/>
            <person name="Tamura T."/>
        </authorList>
    </citation>
    <scope>NUCLEOTIDE SEQUENCE</scope>
    <source>
        <strain evidence="12">NBRC 105644</strain>
    </source>
</reference>
<dbReference type="SMART" id="SM00487">
    <property type="entry name" value="DEXDc"/>
    <property type="match status" value="1"/>
</dbReference>
<evidence type="ECO:0000313" key="12">
    <source>
        <dbReference type="EMBL" id="GIJ52210.1"/>
    </source>
</evidence>
<dbReference type="InterPro" id="IPR027417">
    <property type="entry name" value="P-loop_NTPase"/>
</dbReference>
<evidence type="ECO:0000256" key="8">
    <source>
        <dbReference type="ARBA" id="ARBA00022840"/>
    </source>
</evidence>
<dbReference type="PANTHER" id="PTHR47963:SF9">
    <property type="entry name" value="CRISPR-ASSOCIATED ENDONUCLEASE_HELICASE CAS3"/>
    <property type="match status" value="1"/>
</dbReference>
<evidence type="ECO:0000256" key="2">
    <source>
        <dbReference type="ARBA" id="ARBA00009046"/>
    </source>
</evidence>
<organism evidence="12 13">
    <name type="scientific">Virgisporangium aliadipatigenens</name>
    <dbReference type="NCBI Taxonomy" id="741659"/>
    <lineage>
        <taxon>Bacteria</taxon>
        <taxon>Bacillati</taxon>
        <taxon>Actinomycetota</taxon>
        <taxon>Actinomycetes</taxon>
        <taxon>Micromonosporales</taxon>
        <taxon>Micromonosporaceae</taxon>
        <taxon>Virgisporangium</taxon>
    </lineage>
</organism>
<keyword evidence="8" id="KW-0067">ATP-binding</keyword>
<dbReference type="Gene3D" id="1.10.3210.30">
    <property type="match status" value="1"/>
</dbReference>
<dbReference type="Gene3D" id="3.40.50.300">
    <property type="entry name" value="P-loop containing nucleotide triphosphate hydrolases"/>
    <property type="match status" value="2"/>
</dbReference>
<dbReference type="Pfam" id="PF00270">
    <property type="entry name" value="DEAD"/>
    <property type="match status" value="1"/>
</dbReference>
<dbReference type="InterPro" id="IPR050547">
    <property type="entry name" value="DEAD_box_RNA_helicases"/>
</dbReference>
<evidence type="ECO:0000256" key="9">
    <source>
        <dbReference type="ARBA" id="ARBA00023118"/>
    </source>
</evidence>
<dbReference type="SUPFAM" id="SSF52540">
    <property type="entry name" value="P-loop containing nucleoside triphosphate hydrolases"/>
    <property type="match status" value="1"/>
</dbReference>
<dbReference type="CDD" id="cd09641">
    <property type="entry name" value="Cas3''_I"/>
    <property type="match status" value="1"/>
</dbReference>
<keyword evidence="7" id="KW-0347">Helicase</keyword>
<dbReference type="InterPro" id="IPR041372">
    <property type="entry name" value="Cas3_C"/>
</dbReference>
<feature type="region of interest" description="Disordered" evidence="10">
    <location>
        <begin position="936"/>
        <end position="959"/>
    </location>
</feature>
<keyword evidence="6" id="KW-0378">Hydrolase</keyword>
<keyword evidence="5" id="KW-0547">Nucleotide-binding</keyword>
<dbReference type="InterPro" id="IPR006483">
    <property type="entry name" value="CRISPR-assoc_Cas3_HD"/>
</dbReference>
<dbReference type="RefSeq" id="WP_203905608.1">
    <property type="nucleotide sequence ID" value="NZ_BOPF01000068.1"/>
</dbReference>
<proteinExistence type="inferred from homology"/>
<evidence type="ECO:0000259" key="11">
    <source>
        <dbReference type="PROSITE" id="PS51643"/>
    </source>
</evidence>
<dbReference type="GO" id="GO:0005524">
    <property type="term" value="F:ATP binding"/>
    <property type="evidence" value="ECO:0007669"/>
    <property type="project" value="UniProtKB-KW"/>
</dbReference>
<keyword evidence="4" id="KW-0479">Metal-binding</keyword>
<dbReference type="InterPro" id="IPR014001">
    <property type="entry name" value="Helicase_ATP-bd"/>
</dbReference>
<dbReference type="GO" id="GO:0016787">
    <property type="term" value="F:hydrolase activity"/>
    <property type="evidence" value="ECO:0007669"/>
    <property type="project" value="UniProtKB-KW"/>
</dbReference>
<dbReference type="Pfam" id="PF18019">
    <property type="entry name" value="Cas3_HD"/>
    <property type="match status" value="1"/>
</dbReference>
<dbReference type="InterPro" id="IPR011545">
    <property type="entry name" value="DEAD/DEAH_box_helicase_dom"/>
</dbReference>
<dbReference type="InterPro" id="IPR006474">
    <property type="entry name" value="Helicase_Cas3_CRISPR-ass_core"/>
</dbReference>
<evidence type="ECO:0000256" key="3">
    <source>
        <dbReference type="ARBA" id="ARBA00022722"/>
    </source>
</evidence>
<dbReference type="Pfam" id="PF22590">
    <property type="entry name" value="Cas3-like_C_2"/>
    <property type="match status" value="1"/>
</dbReference>
<evidence type="ECO:0000256" key="4">
    <source>
        <dbReference type="ARBA" id="ARBA00022723"/>
    </source>
</evidence>
<dbReference type="GO" id="GO:0003723">
    <property type="term" value="F:RNA binding"/>
    <property type="evidence" value="ECO:0007669"/>
    <property type="project" value="TreeGrafter"/>
</dbReference>
<dbReference type="InterPro" id="IPR054712">
    <property type="entry name" value="Cas3-like_dom"/>
</dbReference>
<evidence type="ECO:0000256" key="1">
    <source>
        <dbReference type="ARBA" id="ARBA00006847"/>
    </source>
</evidence>
<sequence>MSPSAGPPLSEATRCVWGKTDRSGTSPVGWLPLWRHLADTADVAGRLWDDWLSAAVRRRISDPLPGGEADGRTLAVWLAGIHDIGKATPAFAIQAPHLAARMHEHGLRYKADEIRAERRLAPHATAGHHILAGWLQRHGWPDPHPVAVIVGGHHGLPPTDIQLRDVQLRPYLCGDSAWKDTQNELLAWMSDRCGAAARLTAWRDIALPQPVQALLTGLVIVADWIASNEKYFPYLLDTSDADRLRAGWDELDLPLPWLPGPPPSDVDTLFAARFSLPTGAVPRPVQRVVTQLAETMPTPGMLIIEAAMGEGKTEAAMAAVEILARRTGLSGCYLALPTRATSDAMFARMLAWLQRLPDARTDRCHRDVRLAHGKAALNADYDTLRHTSLPSNIAADEGGTAIGVHTWLAGRKRTLLSNFVAGTIDQLLFAALRGKHLVLRHLGLAGKVVVIDEAHAYDVYMAQFLERAIEWLASFHVPVVVLSATLPAGRRAALFAAYDRGRLGAPPKPSWRDRGRTAADPYAALRTDLRYPLVSVSAARRGALAHACDDSGRATDVRLLPLDDEASTLALLLREHLVDGGCALIVRNTVARVQETAAALRAALGPDTPVTVAHSRFMAVDRAAKDQWLRDTFGPPATGTRPHRHIVVASQVAEQSLDIDFDLLVTDLAPVDLMLQRIGRLHRHPRHDRPALLRTATCWVTGADWSVQPPQPVRGSRLVYEPATLLRSAAVLQTHLAGAPLRLPADIAPLTHAAYSEAPPGPPHWKPAIDTADAAMRERQTTKQAKANGFRLAEPAEPGTPLIGWLTGGVGDTDDRAAQGHVRDTDTESLEVILLVRTADGLVLPPWTDKGGEAVTTTTAPCWSLQRRVAGCTLPLPRTMTDPDVIDEVIAALEQRIDLRAWQDSPWLAGELVLDIDSAGNARVAGFDLHYDPEEGLRVSRSDSAESASRQRRNEGESQ</sequence>
<keyword evidence="13" id="KW-1185">Reference proteome</keyword>
<dbReference type="CDD" id="cd17930">
    <property type="entry name" value="DEXHc_cas3"/>
    <property type="match status" value="1"/>
</dbReference>
<dbReference type="GO" id="GO:0003724">
    <property type="term" value="F:RNA helicase activity"/>
    <property type="evidence" value="ECO:0007669"/>
    <property type="project" value="TreeGrafter"/>
</dbReference>
<evidence type="ECO:0000313" key="13">
    <source>
        <dbReference type="Proteomes" id="UP000619260"/>
    </source>
</evidence>
<name>A0A8J4DVB0_9ACTN</name>
<dbReference type="AlphaFoldDB" id="A0A8J4DVB0"/>
<dbReference type="NCBIfam" id="TIGR01587">
    <property type="entry name" value="cas3_core"/>
    <property type="match status" value="1"/>
</dbReference>
<comment type="caution">
    <text evidence="12">The sequence shown here is derived from an EMBL/GenBank/DDBJ whole genome shotgun (WGS) entry which is preliminary data.</text>
</comment>
<evidence type="ECO:0000256" key="5">
    <source>
        <dbReference type="ARBA" id="ARBA00022741"/>
    </source>
</evidence>
<protein>
    <submittedName>
        <fullName evidence="12">CRISPR-associated helicase/endonuclease Cas3</fullName>
    </submittedName>
</protein>
<comment type="similarity">
    <text evidence="2">In the central section; belongs to the CRISPR-associated helicase Cas3 family.</text>
</comment>
<dbReference type="InterPro" id="IPR038257">
    <property type="entry name" value="CRISPR-assoc_Cas3_HD_sf"/>
</dbReference>
<accession>A0A8J4DVB0</accession>
<dbReference type="Proteomes" id="UP000619260">
    <property type="component" value="Unassembled WGS sequence"/>
</dbReference>